<keyword evidence="1" id="KW-1133">Transmembrane helix</keyword>
<evidence type="ECO:0000313" key="2">
    <source>
        <dbReference type="EMBL" id="EYF02325.1"/>
    </source>
</evidence>
<reference evidence="2 3" key="1">
    <citation type="submission" date="2013-05" db="EMBL/GenBank/DDBJ databases">
        <title>Genome assembly of Chondromyces apiculatus DSM 436.</title>
        <authorList>
            <person name="Sharma G."/>
            <person name="Khatri I."/>
            <person name="Kaur C."/>
            <person name="Mayilraj S."/>
            <person name="Subramanian S."/>
        </authorList>
    </citation>
    <scope>NUCLEOTIDE SEQUENCE [LARGE SCALE GENOMIC DNA]</scope>
    <source>
        <strain evidence="2 3">DSM 436</strain>
    </source>
</reference>
<protein>
    <submittedName>
        <fullName evidence="2">Uncharacterized protein</fullName>
    </submittedName>
</protein>
<dbReference type="AlphaFoldDB" id="A0A017T0D9"/>
<dbReference type="STRING" id="1192034.CAP_7254"/>
<comment type="caution">
    <text evidence="2">The sequence shown here is derived from an EMBL/GenBank/DDBJ whole genome shotgun (WGS) entry which is preliminary data.</text>
</comment>
<keyword evidence="3" id="KW-1185">Reference proteome</keyword>
<proteinExistence type="predicted"/>
<gene>
    <name evidence="2" type="ORF">CAP_7254</name>
</gene>
<name>A0A017T0D9_9BACT</name>
<accession>A0A017T0D9</accession>
<feature type="transmembrane region" description="Helical" evidence="1">
    <location>
        <begin position="196"/>
        <end position="212"/>
    </location>
</feature>
<dbReference type="Proteomes" id="UP000019678">
    <property type="component" value="Unassembled WGS sequence"/>
</dbReference>
<evidence type="ECO:0000313" key="3">
    <source>
        <dbReference type="Proteomes" id="UP000019678"/>
    </source>
</evidence>
<evidence type="ECO:0000256" key="1">
    <source>
        <dbReference type="SAM" id="Phobius"/>
    </source>
</evidence>
<organism evidence="2 3">
    <name type="scientific">Chondromyces apiculatus DSM 436</name>
    <dbReference type="NCBI Taxonomy" id="1192034"/>
    <lineage>
        <taxon>Bacteria</taxon>
        <taxon>Pseudomonadati</taxon>
        <taxon>Myxococcota</taxon>
        <taxon>Polyangia</taxon>
        <taxon>Polyangiales</taxon>
        <taxon>Polyangiaceae</taxon>
        <taxon>Chondromyces</taxon>
    </lineage>
</organism>
<keyword evidence="1" id="KW-0472">Membrane</keyword>
<dbReference type="EMBL" id="ASRX01000062">
    <property type="protein sequence ID" value="EYF02325.1"/>
    <property type="molecule type" value="Genomic_DNA"/>
</dbReference>
<sequence>MLPVAPGVSLRLGARWDARVGSDPQPELTELSSVAGARVVAWHSLVGPDHVRLQALCATAPSDRWVPGIEEIVLDRAMALTRRGVPGEIVRWEPGAVRAAPAGTGSSFEQGFTGGARQGEGSRAVRGRILLGFEGEERSALLCSVLCTEPAVASAAGSGCESLVEATALEGELAAPPAPGAVVRGLLLVAEHPRPVGAALVLAAVTGIVVLLQRRPRHR</sequence>
<keyword evidence="1" id="KW-0812">Transmembrane</keyword>